<feature type="transmembrane region" description="Helical" evidence="1">
    <location>
        <begin position="29"/>
        <end position="54"/>
    </location>
</feature>
<dbReference type="EMBL" id="QGLM01000013">
    <property type="protein sequence ID" value="PXY95401.1"/>
    <property type="molecule type" value="Genomic_DNA"/>
</dbReference>
<dbReference type="Proteomes" id="UP000247838">
    <property type="component" value="Unassembled WGS sequence"/>
</dbReference>
<reference evidence="2 3" key="1">
    <citation type="submission" date="2018-05" db="EMBL/GenBank/DDBJ databases">
        <title>Reference genomes for bee gut microbiota database.</title>
        <authorList>
            <person name="Ellegaard K.M."/>
        </authorList>
    </citation>
    <scope>NUCLEOTIDE SEQUENCE [LARGE SCALE GENOMIC DNA]</scope>
    <source>
        <strain evidence="2 3">ESL0167</strain>
    </source>
</reference>
<keyword evidence="1" id="KW-1133">Transmembrane helix</keyword>
<evidence type="ECO:0000313" key="2">
    <source>
        <dbReference type="EMBL" id="PXY95401.1"/>
    </source>
</evidence>
<evidence type="ECO:0000313" key="3">
    <source>
        <dbReference type="Proteomes" id="UP000247838"/>
    </source>
</evidence>
<proteinExistence type="predicted"/>
<keyword evidence="1" id="KW-0812">Transmembrane</keyword>
<evidence type="ECO:0000256" key="1">
    <source>
        <dbReference type="SAM" id="Phobius"/>
    </source>
</evidence>
<comment type="caution">
    <text evidence="2">The sequence shown here is derived from an EMBL/GenBank/DDBJ whole genome shotgun (WGS) entry which is preliminary data.</text>
</comment>
<organism evidence="2 3">
    <name type="scientific">Frischella perrara</name>
    <dbReference type="NCBI Taxonomy" id="1267021"/>
    <lineage>
        <taxon>Bacteria</taxon>
        <taxon>Pseudomonadati</taxon>
        <taxon>Pseudomonadota</taxon>
        <taxon>Gammaproteobacteria</taxon>
        <taxon>Orbales</taxon>
        <taxon>Orbaceae</taxon>
        <taxon>Frischella</taxon>
    </lineage>
</organism>
<dbReference type="AlphaFoldDB" id="A0A318MS97"/>
<accession>A0A318MS97</accession>
<evidence type="ECO:0008006" key="4">
    <source>
        <dbReference type="Google" id="ProtNLM"/>
    </source>
</evidence>
<protein>
    <recommendedName>
        <fullName evidence="4">Flp family type IVb pilin</fullName>
    </recommendedName>
</protein>
<name>A0A318MS97_FRIPE</name>
<sequence length="69" mass="7649">MIFNIIYLTIRTFAIKFYKLQNGITSIEYTILIAGIATIAITLFHDGGSLAVALKEIYKNLGSNIGRLI</sequence>
<gene>
    <name evidence="2" type="ORF">DKK76_06375</name>
</gene>
<keyword evidence="1" id="KW-0472">Membrane</keyword>
<dbReference type="RefSeq" id="WP_110443609.1">
    <property type="nucleotide sequence ID" value="NZ_QGLM01000013.1"/>
</dbReference>